<sequence>MVDEAPAKVWSDQRDLPIHLGDAGDGFRLPFKEKWRLPDAMAALLGFIATASLVTFNLESGNALVFLVVGVVVTTAAVWLLSKLPAVRPSIRTRLNWWLANLRPQVSCSHHASDSESTPGQ</sequence>
<feature type="transmembrane region" description="Helical" evidence="1">
    <location>
        <begin position="37"/>
        <end position="58"/>
    </location>
</feature>
<dbReference type="AlphaFoldDB" id="A0A1Y5PFH5"/>
<dbReference type="EMBL" id="FLQS01000038">
    <property type="protein sequence ID" value="SBS77456.1"/>
    <property type="molecule type" value="Genomic_DNA"/>
</dbReference>
<keyword evidence="1" id="KW-1133">Transmembrane helix</keyword>
<keyword evidence="1" id="KW-0472">Membrane</keyword>
<organism evidence="2">
    <name type="scientific">uncultured Mycobacterium sp</name>
    <dbReference type="NCBI Taxonomy" id="171292"/>
    <lineage>
        <taxon>Bacteria</taxon>
        <taxon>Bacillati</taxon>
        <taxon>Actinomycetota</taxon>
        <taxon>Actinomycetes</taxon>
        <taxon>Mycobacteriales</taxon>
        <taxon>Mycobacteriaceae</taxon>
        <taxon>Mycobacterium</taxon>
        <taxon>environmental samples</taxon>
    </lineage>
</organism>
<accession>A0A1Y5PFH5</accession>
<evidence type="ECO:0000256" key="1">
    <source>
        <dbReference type="SAM" id="Phobius"/>
    </source>
</evidence>
<name>A0A1Y5PFH5_9MYCO</name>
<feature type="transmembrane region" description="Helical" evidence="1">
    <location>
        <begin position="64"/>
        <end position="82"/>
    </location>
</feature>
<evidence type="ECO:0000313" key="2">
    <source>
        <dbReference type="EMBL" id="SBS77456.1"/>
    </source>
</evidence>
<gene>
    <name evidence="2" type="ORF">MHPYR_430045</name>
</gene>
<keyword evidence="1" id="KW-0812">Transmembrane</keyword>
<protein>
    <submittedName>
        <fullName evidence="2">Uncharacterized protein</fullName>
    </submittedName>
</protein>
<proteinExistence type="predicted"/>
<reference evidence="2" key="1">
    <citation type="submission" date="2016-03" db="EMBL/GenBank/DDBJ databases">
        <authorList>
            <person name="Ploux O."/>
        </authorList>
    </citation>
    <scope>NUCLEOTIDE SEQUENCE</scope>
    <source>
        <strain evidence="2">UC10</strain>
    </source>
</reference>